<keyword evidence="4" id="KW-1185">Reference proteome</keyword>
<evidence type="ECO:0000313" key="4">
    <source>
        <dbReference type="Proteomes" id="UP001628156"/>
    </source>
</evidence>
<accession>A0ABQ0DG92</accession>
<gene>
    <name evidence="3" type="ORF">ENUP19_0085G0081</name>
</gene>
<organism evidence="3 4">
    <name type="scientific">Entamoeba nuttalli</name>
    <dbReference type="NCBI Taxonomy" id="412467"/>
    <lineage>
        <taxon>Eukaryota</taxon>
        <taxon>Amoebozoa</taxon>
        <taxon>Evosea</taxon>
        <taxon>Archamoebae</taxon>
        <taxon>Mastigamoebida</taxon>
        <taxon>Entamoebidae</taxon>
        <taxon>Entamoeba</taxon>
    </lineage>
</organism>
<evidence type="ECO:0000256" key="1">
    <source>
        <dbReference type="SAM" id="Phobius"/>
    </source>
</evidence>
<evidence type="ECO:0000256" key="2">
    <source>
        <dbReference type="SAM" id="SignalP"/>
    </source>
</evidence>
<feature type="signal peptide" evidence="2">
    <location>
        <begin position="1"/>
        <end position="16"/>
    </location>
</feature>
<evidence type="ECO:0000313" key="3">
    <source>
        <dbReference type="EMBL" id="GAB1221862.1"/>
    </source>
</evidence>
<proteinExistence type="predicted"/>
<dbReference type="EMBL" id="BAAFRS010000085">
    <property type="protein sequence ID" value="GAB1221862.1"/>
    <property type="molecule type" value="Genomic_DNA"/>
</dbReference>
<keyword evidence="1" id="KW-0472">Membrane</keyword>
<keyword evidence="1" id="KW-0812">Transmembrane</keyword>
<protein>
    <recommendedName>
        <fullName evidence="5">Transmembrane protein</fullName>
    </recommendedName>
</protein>
<feature type="chain" id="PRO_5045790615" description="Transmembrane protein" evidence="2">
    <location>
        <begin position="17"/>
        <end position="581"/>
    </location>
</feature>
<sequence length="581" mass="65926">MFWTSLLSLLFVNCFAQFDQCQTREVVNCEDFISYKIFINETQKRSNNYCENTQIQRSSYFVQIQSHQNELLIDTCESTDGSSYFEIIDQCDNSLCLISSSKQCGNHAYIRYTNESSINIILRVICLEPSCHLVLRIQPITKYQYDTCFNAKVIDQNTNDLFSIKELKYSSHGCYGKEIKSKGKWYFIKSNLNYKSIKINAYGITNHNYIPIELKNGCNDYYCSVRNGPFYIDSSFSKYIFIDPGSNDDNIKVQIEYINEIPYSNDCSTAQEIQLPYSTVLWNYNQLLTQDYCDKTKTNANTFVLVVTDSSLITLSTQSTQLNYDSIISVANGSCDQYTCIKKSTPLTKNGGSYIQFNATEGLIYHIQVGSFIPNLTGEFVFIATKSTINSNTQSNNPIEIKYTGIYEFTVDCSHSYPSIWKENNTKIIGYGMFINIPKHSSVTISTCSVITTIKSLIKIINNTQFDNQNKKNTFDVIQDGIDSSCGEFGKTLYISSKQIPLMIFIGSSDNSNKIIHIDVELSVENNSLSASVITLIVIGCLLVIICFLIILVVIFILLKKRIITDSKGVDKKEISNNEIN</sequence>
<keyword evidence="1" id="KW-1133">Transmembrane helix</keyword>
<evidence type="ECO:0008006" key="5">
    <source>
        <dbReference type="Google" id="ProtNLM"/>
    </source>
</evidence>
<keyword evidence="2" id="KW-0732">Signal</keyword>
<feature type="transmembrane region" description="Helical" evidence="1">
    <location>
        <begin position="533"/>
        <end position="559"/>
    </location>
</feature>
<reference evidence="3 4" key="1">
    <citation type="journal article" date="2019" name="PLoS Negl. Trop. Dis.">
        <title>Whole genome sequencing of Entamoeba nuttalli reveals mammalian host-related molecular signatures and a novel octapeptide-repeat surface protein.</title>
        <authorList>
            <person name="Tanaka M."/>
            <person name="Makiuchi T."/>
            <person name="Komiyama T."/>
            <person name="Shiina T."/>
            <person name="Osaki K."/>
            <person name="Tachibana H."/>
        </authorList>
    </citation>
    <scope>NUCLEOTIDE SEQUENCE [LARGE SCALE GENOMIC DNA]</scope>
    <source>
        <strain evidence="3 4">P19-061405</strain>
    </source>
</reference>
<comment type="caution">
    <text evidence="3">The sequence shown here is derived from an EMBL/GenBank/DDBJ whole genome shotgun (WGS) entry which is preliminary data.</text>
</comment>
<name>A0ABQ0DG92_9EUKA</name>
<dbReference type="Proteomes" id="UP001628156">
    <property type="component" value="Unassembled WGS sequence"/>
</dbReference>